<reference evidence="2" key="1">
    <citation type="journal article" date="2019" name="Int. J. Syst. Evol. Microbiol.">
        <title>The Global Catalogue of Microorganisms (GCM) 10K type strain sequencing project: providing services to taxonomists for standard genome sequencing and annotation.</title>
        <authorList>
            <consortium name="The Broad Institute Genomics Platform"/>
            <consortium name="The Broad Institute Genome Sequencing Center for Infectious Disease"/>
            <person name="Wu L."/>
            <person name="Ma J."/>
        </authorList>
    </citation>
    <scope>NUCLEOTIDE SEQUENCE [LARGE SCALE GENOMIC DNA]</scope>
    <source>
        <strain evidence="2">CGMCC 4.7317</strain>
    </source>
</reference>
<gene>
    <name evidence="1" type="ORF">ACFQGU_11685</name>
</gene>
<dbReference type="InterPro" id="IPR036514">
    <property type="entry name" value="SGNH_hydro_sf"/>
</dbReference>
<accession>A0ABW1T1G0</accession>
<dbReference type="SUPFAM" id="SSF52266">
    <property type="entry name" value="SGNH hydrolase"/>
    <property type="match status" value="1"/>
</dbReference>
<organism evidence="1 2">
    <name type="scientific">Longivirga aurantiaca</name>
    <dbReference type="NCBI Taxonomy" id="1837743"/>
    <lineage>
        <taxon>Bacteria</taxon>
        <taxon>Bacillati</taxon>
        <taxon>Actinomycetota</taxon>
        <taxon>Actinomycetes</taxon>
        <taxon>Sporichthyales</taxon>
        <taxon>Sporichthyaceae</taxon>
        <taxon>Longivirga</taxon>
    </lineage>
</organism>
<evidence type="ECO:0000313" key="1">
    <source>
        <dbReference type="EMBL" id="MFC6238541.1"/>
    </source>
</evidence>
<comment type="caution">
    <text evidence="1">The sequence shown here is derived from an EMBL/GenBank/DDBJ whole genome shotgun (WGS) entry which is preliminary data.</text>
</comment>
<dbReference type="Proteomes" id="UP001596138">
    <property type="component" value="Unassembled WGS sequence"/>
</dbReference>
<protein>
    <recommendedName>
        <fullName evidence="3">SGNH hydrolase-type esterase domain-containing protein</fullName>
    </recommendedName>
</protein>
<sequence>MLIAVVLAPTAAEATVSDGGVGTTITTVIGPLAPARYTGPAFVIGDSVLLGARTCVAAKAWSYDAKGSRQALAVRDVLASMGSRVPHVVAVHAGTNGGVTDAQIDAIMKVLGPKRIVVWVTIQLPNDGRYSHEARSNTSIRQATLRYPNARLADWNAKSEAHLSTWTWSDHIHLQPAGCRAFASLIDTVGRAATA</sequence>
<evidence type="ECO:0000313" key="2">
    <source>
        <dbReference type="Proteomes" id="UP001596138"/>
    </source>
</evidence>
<dbReference type="RefSeq" id="WP_386766843.1">
    <property type="nucleotide sequence ID" value="NZ_JBHSTI010000008.1"/>
</dbReference>
<dbReference type="EMBL" id="JBHSTI010000008">
    <property type="protein sequence ID" value="MFC6238541.1"/>
    <property type="molecule type" value="Genomic_DNA"/>
</dbReference>
<dbReference type="Gene3D" id="3.40.50.1110">
    <property type="entry name" value="SGNH hydrolase"/>
    <property type="match status" value="1"/>
</dbReference>
<keyword evidence="2" id="KW-1185">Reference proteome</keyword>
<proteinExistence type="predicted"/>
<name>A0ABW1T1G0_9ACTN</name>
<evidence type="ECO:0008006" key="3">
    <source>
        <dbReference type="Google" id="ProtNLM"/>
    </source>
</evidence>